<protein>
    <submittedName>
        <fullName evidence="2">Uncharacterized protein</fullName>
    </submittedName>
</protein>
<reference evidence="2" key="1">
    <citation type="submission" date="2020-09" db="EMBL/GenBank/DDBJ databases">
        <title>New species isolated from human feces.</title>
        <authorList>
            <person name="Kitahara M."/>
            <person name="Shigeno Y."/>
            <person name="Shime M."/>
            <person name="Matsumoto Y."/>
            <person name="Nakamura S."/>
            <person name="Motooka D."/>
            <person name="Fukuoka S."/>
            <person name="Nishikawa H."/>
            <person name="Benno Y."/>
        </authorList>
    </citation>
    <scope>NUCLEOTIDE SEQUENCE</scope>
    <source>
        <strain evidence="2">MM50</strain>
    </source>
</reference>
<feature type="transmembrane region" description="Helical" evidence="1">
    <location>
        <begin position="43"/>
        <end position="63"/>
    </location>
</feature>
<keyword evidence="1" id="KW-0812">Transmembrane</keyword>
<dbReference type="RefSeq" id="WP_213541432.1">
    <property type="nucleotide sequence ID" value="NZ_AP023418.1"/>
</dbReference>
<dbReference type="KEGG" id="vcop:MM50RIKEN_02510"/>
<dbReference type="Proteomes" id="UP000681035">
    <property type="component" value="Chromosome"/>
</dbReference>
<gene>
    <name evidence="2" type="ORF">MM50RIKEN_02510</name>
</gene>
<keyword evidence="1" id="KW-1133">Transmembrane helix</keyword>
<evidence type="ECO:0000313" key="2">
    <source>
        <dbReference type="EMBL" id="BCK80488.1"/>
    </source>
</evidence>
<feature type="transmembrane region" description="Helical" evidence="1">
    <location>
        <begin position="118"/>
        <end position="139"/>
    </location>
</feature>
<evidence type="ECO:0000313" key="3">
    <source>
        <dbReference type="Proteomes" id="UP000681035"/>
    </source>
</evidence>
<name>A0A810PWA9_9FIRM</name>
<keyword evidence="3" id="KW-1185">Reference proteome</keyword>
<dbReference type="EMBL" id="AP023418">
    <property type="protein sequence ID" value="BCK80488.1"/>
    <property type="molecule type" value="Genomic_DNA"/>
</dbReference>
<keyword evidence="1" id="KW-0472">Membrane</keyword>
<proteinExistence type="predicted"/>
<dbReference type="AlphaFoldDB" id="A0A810PWA9"/>
<sequence>MADKKKKQAGRRAYLNDFHRDLTGAYIYDGSHFHFAGDGWKQVLLRLWALGIVLVVLVLAGGFSGEAMSHCVFQILPYLVEVGAVGSVVWALVRLTSGGETLRAYVYKATVQALPGRAVLVMCAAGAGILGTALCMIVHGTAGRLAGLLLCLLLKAALLAVAWLLRRYVQTLPWEGPPKETAD</sequence>
<organism evidence="2 3">
    <name type="scientific">Vescimonas coprocola</name>
    <dbReference type="NCBI Taxonomy" id="2714355"/>
    <lineage>
        <taxon>Bacteria</taxon>
        <taxon>Bacillati</taxon>
        <taxon>Bacillota</taxon>
        <taxon>Clostridia</taxon>
        <taxon>Eubacteriales</taxon>
        <taxon>Oscillospiraceae</taxon>
        <taxon>Vescimonas</taxon>
    </lineage>
</organism>
<evidence type="ECO:0000256" key="1">
    <source>
        <dbReference type="SAM" id="Phobius"/>
    </source>
</evidence>
<feature type="transmembrane region" description="Helical" evidence="1">
    <location>
        <begin position="145"/>
        <end position="165"/>
    </location>
</feature>
<feature type="transmembrane region" description="Helical" evidence="1">
    <location>
        <begin position="75"/>
        <end position="97"/>
    </location>
</feature>
<accession>A0A810PWA9</accession>